<sequence length="165" mass="19223">MSILADKIEQFILDKITEDPEQNILRRNELADKLECAPSQISYVLSTRFSNEKGFIVESRRGLGGYIRITRIPIELDKNLPAPMNNQEVYQQDLQTQLYQERLIEIDDIDKELYTLIQSKGMTHREAMLMHDAFTSLIETTRSDRRNQAVRALYKTMLSTLQEVV</sequence>
<evidence type="ECO:0000313" key="3">
    <source>
        <dbReference type="Proteomes" id="UP000029628"/>
    </source>
</evidence>
<comment type="caution">
    <text evidence="2">The sequence shown here is derived from an EMBL/GenBank/DDBJ whole genome shotgun (WGS) entry which is preliminary data.</text>
</comment>
<dbReference type="InterPro" id="IPR040465">
    <property type="entry name" value="CtsR_N"/>
</dbReference>
<protein>
    <submittedName>
        <fullName evidence="2">CtsR family transcriptional regulator</fullName>
    </submittedName>
</protein>
<dbReference type="Pfam" id="PF05848">
    <property type="entry name" value="CtsR"/>
    <property type="match status" value="1"/>
</dbReference>
<reference evidence="2 3" key="1">
    <citation type="submission" date="2014-07" db="EMBL/GenBank/DDBJ databases">
        <authorList>
            <person name="McCorrison J."/>
            <person name="Sanka R."/>
            <person name="Torralba M."/>
            <person name="Gillis M."/>
            <person name="Haft D.H."/>
            <person name="Methe B."/>
            <person name="Sutton G."/>
            <person name="Nelson K.E."/>
        </authorList>
    </citation>
    <scope>NUCLEOTIDE SEQUENCE [LARGE SCALE GENOMIC DNA]</scope>
    <source>
        <strain evidence="2 3">DNF00314</strain>
    </source>
</reference>
<keyword evidence="3" id="KW-1185">Reference proteome</keyword>
<dbReference type="EMBL" id="JRNT01000007">
    <property type="protein sequence ID" value="KGF47685.1"/>
    <property type="molecule type" value="Genomic_DNA"/>
</dbReference>
<dbReference type="InterPro" id="IPR041902">
    <property type="entry name" value="CtsR_N_sf"/>
</dbReference>
<accession>A0A096ALM0</accession>
<dbReference type="Gene3D" id="3.30.56.130">
    <property type="entry name" value="Transcriptional regulator CtsR, winged HTH domain"/>
    <property type="match status" value="1"/>
</dbReference>
<gene>
    <name evidence="2" type="ORF">HMPREF0872_02970</name>
</gene>
<dbReference type="RefSeq" id="WP_028257071.1">
    <property type="nucleotide sequence ID" value="NZ_JRNT01000007.1"/>
</dbReference>
<feature type="domain" description="CtsR N-terminal HTH" evidence="1">
    <location>
        <begin position="4"/>
        <end position="72"/>
    </location>
</feature>
<dbReference type="eggNOG" id="COG4463">
    <property type="taxonomic scope" value="Bacteria"/>
</dbReference>
<evidence type="ECO:0000313" key="2">
    <source>
        <dbReference type="EMBL" id="KGF47685.1"/>
    </source>
</evidence>
<name>A0A096ALM0_9FIRM</name>
<evidence type="ECO:0000259" key="1">
    <source>
        <dbReference type="Pfam" id="PF05848"/>
    </source>
</evidence>
<proteinExistence type="predicted"/>
<dbReference type="Proteomes" id="UP000029628">
    <property type="component" value="Unassembled WGS sequence"/>
</dbReference>
<dbReference type="AlphaFoldDB" id="A0A096ALM0"/>
<organism evidence="2 3">
    <name type="scientific">Veillonella montpellierensis DNF00314</name>
    <dbReference type="NCBI Taxonomy" id="1401067"/>
    <lineage>
        <taxon>Bacteria</taxon>
        <taxon>Bacillati</taxon>
        <taxon>Bacillota</taxon>
        <taxon>Negativicutes</taxon>
        <taxon>Veillonellales</taxon>
        <taxon>Veillonellaceae</taxon>
        <taxon>Veillonella</taxon>
    </lineage>
</organism>